<evidence type="ECO:0000313" key="3">
    <source>
        <dbReference type="Proteomes" id="UP001237642"/>
    </source>
</evidence>
<dbReference type="Proteomes" id="UP001237642">
    <property type="component" value="Unassembled WGS sequence"/>
</dbReference>
<proteinExistence type="predicted"/>
<evidence type="ECO:0000313" key="2">
    <source>
        <dbReference type="EMBL" id="KAK1383517.1"/>
    </source>
</evidence>
<reference evidence="2" key="1">
    <citation type="submission" date="2023-02" db="EMBL/GenBank/DDBJ databases">
        <title>Genome of toxic invasive species Heracleum sosnowskyi carries increased number of genes despite the absence of recent whole-genome duplications.</title>
        <authorList>
            <person name="Schelkunov M."/>
            <person name="Shtratnikova V."/>
            <person name="Makarenko M."/>
            <person name="Klepikova A."/>
            <person name="Omelchenko D."/>
            <person name="Novikova G."/>
            <person name="Obukhova E."/>
            <person name="Bogdanov V."/>
            <person name="Penin A."/>
            <person name="Logacheva M."/>
        </authorList>
    </citation>
    <scope>NUCLEOTIDE SEQUENCE</scope>
    <source>
        <strain evidence="2">Hsosn_3</strain>
        <tissue evidence="2">Leaf</tissue>
    </source>
</reference>
<dbReference type="GO" id="GO:0034647">
    <property type="term" value="F:histone H3K4me/H3K4me2/H3K4me3 demethylase activity"/>
    <property type="evidence" value="ECO:0007669"/>
    <property type="project" value="TreeGrafter"/>
</dbReference>
<reference evidence="2" key="2">
    <citation type="submission" date="2023-05" db="EMBL/GenBank/DDBJ databases">
        <authorList>
            <person name="Schelkunov M.I."/>
        </authorList>
    </citation>
    <scope>NUCLEOTIDE SEQUENCE</scope>
    <source>
        <strain evidence="2">Hsosn_3</strain>
        <tissue evidence="2">Leaf</tissue>
    </source>
</reference>
<dbReference type="PROSITE" id="PS51184">
    <property type="entry name" value="JMJC"/>
    <property type="match status" value="1"/>
</dbReference>
<dbReference type="GO" id="GO:0005634">
    <property type="term" value="C:nucleus"/>
    <property type="evidence" value="ECO:0007669"/>
    <property type="project" value="TreeGrafter"/>
</dbReference>
<dbReference type="InterPro" id="IPR003347">
    <property type="entry name" value="JmjC_dom"/>
</dbReference>
<dbReference type="PANTHER" id="PTHR10694">
    <property type="entry name" value="LYSINE-SPECIFIC DEMETHYLASE"/>
    <property type="match status" value="1"/>
</dbReference>
<organism evidence="2 3">
    <name type="scientific">Heracleum sosnowskyi</name>
    <dbReference type="NCBI Taxonomy" id="360622"/>
    <lineage>
        <taxon>Eukaryota</taxon>
        <taxon>Viridiplantae</taxon>
        <taxon>Streptophyta</taxon>
        <taxon>Embryophyta</taxon>
        <taxon>Tracheophyta</taxon>
        <taxon>Spermatophyta</taxon>
        <taxon>Magnoliopsida</taxon>
        <taxon>eudicotyledons</taxon>
        <taxon>Gunneridae</taxon>
        <taxon>Pentapetalae</taxon>
        <taxon>asterids</taxon>
        <taxon>campanulids</taxon>
        <taxon>Apiales</taxon>
        <taxon>Apiaceae</taxon>
        <taxon>Apioideae</taxon>
        <taxon>apioid superclade</taxon>
        <taxon>Tordylieae</taxon>
        <taxon>Tordyliinae</taxon>
        <taxon>Heracleum</taxon>
    </lineage>
</organism>
<dbReference type="SUPFAM" id="SSF51197">
    <property type="entry name" value="Clavaminate synthase-like"/>
    <property type="match status" value="1"/>
</dbReference>
<name>A0AAD8IFF9_9APIA</name>
<keyword evidence="3" id="KW-1185">Reference proteome</keyword>
<dbReference type="GO" id="GO:0010468">
    <property type="term" value="P:regulation of gene expression"/>
    <property type="evidence" value="ECO:0007669"/>
    <property type="project" value="TreeGrafter"/>
</dbReference>
<protein>
    <recommendedName>
        <fullName evidence="1">JmjC domain-containing protein</fullName>
    </recommendedName>
</protein>
<dbReference type="Gene3D" id="2.60.120.650">
    <property type="entry name" value="Cupin"/>
    <property type="match status" value="1"/>
</dbReference>
<sequence>MCLIRVVIGKHSVGTKENREWQEKLPIMVFKAEEIMYSEATSEDAARYCDEIKEIAPHCLLKCSSDATTLVGQVNVHILDSPAGTHASALEAAMRKHLPDLFDEQPGLLHELVTQLSPSVLKSEGVPVYRVVQHSGEFVLTFPRAYHVGFNCGFNCAEAVNVAPIDWLEHGQCAVELYSKQNRKTSLSHDNLLLE</sequence>
<accession>A0AAD8IFF9</accession>
<comment type="caution">
    <text evidence="2">The sequence shown here is derived from an EMBL/GenBank/DDBJ whole genome shotgun (WGS) entry which is preliminary data.</text>
</comment>
<feature type="domain" description="JmjC" evidence="1">
    <location>
        <begin position="1"/>
        <end position="179"/>
    </location>
</feature>
<gene>
    <name evidence="2" type="ORF">POM88_021252</name>
</gene>
<dbReference type="GO" id="GO:0000785">
    <property type="term" value="C:chromatin"/>
    <property type="evidence" value="ECO:0007669"/>
    <property type="project" value="TreeGrafter"/>
</dbReference>
<dbReference type="SMART" id="SM00558">
    <property type="entry name" value="JmjC"/>
    <property type="match status" value="1"/>
</dbReference>
<dbReference type="PANTHER" id="PTHR10694:SF105">
    <property type="entry name" value="LYSINE-SPECIFIC DEMETHYLASE JMJ14"/>
    <property type="match status" value="1"/>
</dbReference>
<dbReference type="AlphaFoldDB" id="A0AAD8IFF9"/>
<evidence type="ECO:0000259" key="1">
    <source>
        <dbReference type="PROSITE" id="PS51184"/>
    </source>
</evidence>
<dbReference type="Pfam" id="PF02373">
    <property type="entry name" value="JmjC"/>
    <property type="match status" value="1"/>
</dbReference>
<dbReference type="EMBL" id="JAUIZM010000005">
    <property type="protein sequence ID" value="KAK1383517.1"/>
    <property type="molecule type" value="Genomic_DNA"/>
</dbReference>